<feature type="domain" description="NolW-like" evidence="9">
    <location>
        <begin position="214"/>
        <end position="272"/>
    </location>
</feature>
<name>A0A844FZF6_9BACT</name>
<evidence type="ECO:0000256" key="6">
    <source>
        <dbReference type="RuleBase" id="RU004004"/>
    </source>
</evidence>
<evidence type="ECO:0000256" key="5">
    <source>
        <dbReference type="RuleBase" id="RU004003"/>
    </source>
</evidence>
<dbReference type="AlphaFoldDB" id="A0A844FZF6"/>
<dbReference type="InterPro" id="IPR005644">
    <property type="entry name" value="NolW-like"/>
</dbReference>
<comment type="similarity">
    <text evidence="5">Belongs to the bacterial secretin family.</text>
</comment>
<dbReference type="Pfam" id="PF21305">
    <property type="entry name" value="type_II_gspD_N0"/>
    <property type="match status" value="1"/>
</dbReference>
<evidence type="ECO:0000313" key="11">
    <source>
        <dbReference type="EMBL" id="MST96496.1"/>
    </source>
</evidence>
<dbReference type="Pfam" id="PF03958">
    <property type="entry name" value="Secretin_N"/>
    <property type="match status" value="2"/>
</dbReference>
<dbReference type="PRINTS" id="PR01032">
    <property type="entry name" value="PHAGEIV"/>
</dbReference>
<dbReference type="GO" id="GO:0015627">
    <property type="term" value="C:type II protein secretion system complex"/>
    <property type="evidence" value="ECO:0007669"/>
    <property type="project" value="TreeGrafter"/>
</dbReference>
<feature type="compositionally biased region" description="Basic and acidic residues" evidence="7">
    <location>
        <begin position="39"/>
        <end position="63"/>
    </location>
</feature>
<evidence type="ECO:0000256" key="2">
    <source>
        <dbReference type="ARBA" id="ARBA00022692"/>
    </source>
</evidence>
<dbReference type="Pfam" id="PF00263">
    <property type="entry name" value="Secretin"/>
    <property type="match status" value="1"/>
</dbReference>
<dbReference type="EMBL" id="VUNS01000004">
    <property type="protein sequence ID" value="MST96496.1"/>
    <property type="molecule type" value="Genomic_DNA"/>
</dbReference>
<dbReference type="Gene3D" id="3.55.50.30">
    <property type="match status" value="1"/>
</dbReference>
<dbReference type="InterPro" id="IPR050810">
    <property type="entry name" value="Bact_Secretion_Sys_Channel"/>
</dbReference>
<dbReference type="InterPro" id="IPR004846">
    <property type="entry name" value="T2SS/T3SS_dom"/>
</dbReference>
<organism evidence="11 12">
    <name type="scientific">Victivallis lenta</name>
    <dbReference type="NCBI Taxonomy" id="2606640"/>
    <lineage>
        <taxon>Bacteria</taxon>
        <taxon>Pseudomonadati</taxon>
        <taxon>Lentisphaerota</taxon>
        <taxon>Lentisphaeria</taxon>
        <taxon>Victivallales</taxon>
        <taxon>Victivallaceae</taxon>
        <taxon>Victivallis</taxon>
    </lineage>
</organism>
<protein>
    <recommendedName>
        <fullName evidence="13">NolW-like domain-containing protein</fullName>
    </recommendedName>
</protein>
<gene>
    <name evidence="11" type="ORF">FYJ85_05480</name>
</gene>
<feature type="region of interest" description="Disordered" evidence="7">
    <location>
        <begin position="404"/>
        <end position="433"/>
    </location>
</feature>
<feature type="domain" description="GspD-like N0" evidence="10">
    <location>
        <begin position="127"/>
        <end position="194"/>
    </location>
</feature>
<feature type="region of interest" description="Disordered" evidence="7">
    <location>
        <begin position="33"/>
        <end position="77"/>
    </location>
</feature>
<sequence length="763" mass="84022">MRRKRMTHLLPRIGTPVAVVLSGLLLSSCAMFRPEEEEDAKKKDRFEFLRSERQPREAAKPESIEEEQVLPKPAGEGELGKKKLEALSYKGGKPAPPEAPKAEDTPHFYDDFLLMNGDEEIPVSLVFNSAPLLDVLPAFADVLGFNFVADSDLKGVVTLNLNSNMTRRELWNTFDRMLNLAGAGVTVEDSLLKIMALPKLAQQPGARVGSEIFYYPLKNSTAKDVVTQLKPFLGKDSVCVELTRPNAILICDDAGNIAKLRQILEVIDQSARRNWPRMPVPCRNILPTKVVEELQNVLPVLGFTVTQTTDKTELPGAIQLVGIDRLQMIVVSAATQDAIEEIQKWIDIFDSADSIDQERVFVYKVSHNRAAQLAQALSIIYNTQGATQTIDTSTGTIRTDTLSTVSSSNRNTAQNNNRNANTGSTLSNSTQTDLSSSLFDTPVRIFADGMLNRLVVRTTPRTYASIKALLDRLDVVPAQVLLQVLVVEVTLTESTKFGLEFAAKGSGSGLNSMLGTNYENLTPFGESKQEGFTFLLNDPNNPENKFGYIRALAGNNAIKVISSPQLLVASHTEARIQVGSRVPVITGGITDSSSEGRVTQTYKYEDTGIILTLTPQITSTDLITLDVTQTLSDAIKNTTSSTIDSPELTVREIETGMTIANGRTMVIGGLIQEKRNDELQSVPFVNDIPFLRRLFGSTEAKVERSEILVLITGYIVDERSPVEELIKRYNEALSSLNDFDQTIGDKAKPRKGANKFDSSEFWR</sequence>
<evidence type="ECO:0000256" key="7">
    <source>
        <dbReference type="SAM" id="MobiDB-lite"/>
    </source>
</evidence>
<dbReference type="InterPro" id="IPR038591">
    <property type="entry name" value="NolW-like_sf"/>
</dbReference>
<evidence type="ECO:0008006" key="13">
    <source>
        <dbReference type="Google" id="ProtNLM"/>
    </source>
</evidence>
<comment type="subcellular location">
    <subcellularLocation>
        <location evidence="6">Cell outer membrane</location>
    </subcellularLocation>
    <subcellularLocation>
        <location evidence="1">Membrane</location>
    </subcellularLocation>
</comment>
<evidence type="ECO:0000259" key="10">
    <source>
        <dbReference type="Pfam" id="PF21305"/>
    </source>
</evidence>
<dbReference type="InterPro" id="IPR001775">
    <property type="entry name" value="GspD/PilQ"/>
</dbReference>
<dbReference type="Gene3D" id="3.30.1370.120">
    <property type="match status" value="2"/>
</dbReference>
<dbReference type="PANTHER" id="PTHR30332:SF24">
    <property type="entry name" value="SECRETIN GSPD-RELATED"/>
    <property type="match status" value="1"/>
</dbReference>
<evidence type="ECO:0000256" key="3">
    <source>
        <dbReference type="ARBA" id="ARBA00022729"/>
    </source>
</evidence>
<keyword evidence="4" id="KW-0472">Membrane</keyword>
<accession>A0A844FZF6</accession>
<proteinExistence type="inferred from homology"/>
<dbReference type="Proteomes" id="UP000435649">
    <property type="component" value="Unassembled WGS sequence"/>
</dbReference>
<keyword evidence="2" id="KW-0812">Transmembrane</keyword>
<dbReference type="PRINTS" id="PR00811">
    <property type="entry name" value="BCTERIALGSPD"/>
</dbReference>
<dbReference type="PANTHER" id="PTHR30332">
    <property type="entry name" value="PROBABLE GENERAL SECRETION PATHWAY PROTEIN D"/>
    <property type="match status" value="1"/>
</dbReference>
<dbReference type="PROSITE" id="PS51257">
    <property type="entry name" value="PROKAR_LIPOPROTEIN"/>
    <property type="match status" value="1"/>
</dbReference>
<evidence type="ECO:0000256" key="1">
    <source>
        <dbReference type="ARBA" id="ARBA00004370"/>
    </source>
</evidence>
<evidence type="ECO:0000259" key="9">
    <source>
        <dbReference type="Pfam" id="PF03958"/>
    </source>
</evidence>
<evidence type="ECO:0000313" key="12">
    <source>
        <dbReference type="Proteomes" id="UP000435649"/>
    </source>
</evidence>
<feature type="compositionally biased region" description="Low complexity" evidence="7">
    <location>
        <begin position="409"/>
        <end position="422"/>
    </location>
</feature>
<reference evidence="11 12" key="1">
    <citation type="submission" date="2019-08" db="EMBL/GenBank/DDBJ databases">
        <title>In-depth cultivation of the pig gut microbiome towards novel bacterial diversity and tailored functional studies.</title>
        <authorList>
            <person name="Wylensek D."/>
            <person name="Hitch T.C.A."/>
            <person name="Clavel T."/>
        </authorList>
    </citation>
    <scope>NUCLEOTIDE SEQUENCE [LARGE SCALE GENOMIC DNA]</scope>
    <source>
        <strain evidence="11 12">BBE-744-WT-12</strain>
    </source>
</reference>
<dbReference type="InterPro" id="IPR049371">
    <property type="entry name" value="GspD-like_N0"/>
</dbReference>
<keyword evidence="12" id="KW-1185">Reference proteome</keyword>
<feature type="domain" description="Type II/III secretion system secretin-like" evidence="8">
    <location>
        <begin position="551"/>
        <end position="717"/>
    </location>
</feature>
<dbReference type="GO" id="GO:0009279">
    <property type="term" value="C:cell outer membrane"/>
    <property type="evidence" value="ECO:0007669"/>
    <property type="project" value="UniProtKB-SubCell"/>
</dbReference>
<feature type="compositionally biased region" description="Polar residues" evidence="7">
    <location>
        <begin position="423"/>
        <end position="433"/>
    </location>
</feature>
<dbReference type="GO" id="GO:0009306">
    <property type="term" value="P:protein secretion"/>
    <property type="evidence" value="ECO:0007669"/>
    <property type="project" value="InterPro"/>
</dbReference>
<keyword evidence="3" id="KW-0732">Signal</keyword>
<keyword evidence="6" id="KW-0813">Transport</keyword>
<feature type="region of interest" description="Disordered" evidence="7">
    <location>
        <begin position="744"/>
        <end position="763"/>
    </location>
</feature>
<evidence type="ECO:0000256" key="4">
    <source>
        <dbReference type="ARBA" id="ARBA00023136"/>
    </source>
</evidence>
<feature type="domain" description="NolW-like" evidence="9">
    <location>
        <begin position="360"/>
        <end position="479"/>
    </location>
</feature>
<evidence type="ECO:0000259" key="8">
    <source>
        <dbReference type="Pfam" id="PF00263"/>
    </source>
</evidence>
<comment type="caution">
    <text evidence="11">The sequence shown here is derived from an EMBL/GenBank/DDBJ whole genome shotgun (WGS) entry which is preliminary data.</text>
</comment>